<dbReference type="Pfam" id="PF13516">
    <property type="entry name" value="LRR_6"/>
    <property type="match status" value="1"/>
</dbReference>
<keyword evidence="3" id="KW-0106">Calcium</keyword>
<dbReference type="GO" id="GO:0005509">
    <property type="term" value="F:calcium ion binding"/>
    <property type="evidence" value="ECO:0007669"/>
    <property type="project" value="InterPro"/>
</dbReference>
<evidence type="ECO:0000256" key="2">
    <source>
        <dbReference type="ARBA" id="ARBA00022737"/>
    </source>
</evidence>
<name>A0A0M0K8W0_9EUKA</name>
<dbReference type="PROSITE" id="PS50222">
    <property type="entry name" value="EF_HAND_2"/>
    <property type="match status" value="4"/>
</dbReference>
<dbReference type="SUPFAM" id="SSF47473">
    <property type="entry name" value="EF-hand"/>
    <property type="match status" value="1"/>
</dbReference>
<dbReference type="Proteomes" id="UP000037460">
    <property type="component" value="Unassembled WGS sequence"/>
</dbReference>
<proteinExistence type="predicted"/>
<dbReference type="InterPro" id="IPR039647">
    <property type="entry name" value="EF_hand_pair_protein_CML-like"/>
</dbReference>
<dbReference type="SUPFAM" id="SSF52047">
    <property type="entry name" value="RNI-like"/>
    <property type="match status" value="1"/>
</dbReference>
<dbReference type="EMBL" id="JWZX01000922">
    <property type="protein sequence ID" value="KOO35296.1"/>
    <property type="molecule type" value="Genomic_DNA"/>
</dbReference>
<feature type="domain" description="EF-hand" evidence="4">
    <location>
        <begin position="133"/>
        <end position="168"/>
    </location>
</feature>
<accession>A0A0M0K8W0</accession>
<dbReference type="InterPro" id="IPR032675">
    <property type="entry name" value="LRR_dom_sf"/>
</dbReference>
<gene>
    <name evidence="5" type="ORF">Ctob_013720</name>
</gene>
<evidence type="ECO:0000259" key="4">
    <source>
        <dbReference type="PROSITE" id="PS50222"/>
    </source>
</evidence>
<dbReference type="SMART" id="SM00054">
    <property type="entry name" value="EFh"/>
    <property type="match status" value="4"/>
</dbReference>
<dbReference type="Gene3D" id="3.80.10.10">
    <property type="entry name" value="Ribonuclease Inhibitor"/>
    <property type="match status" value="1"/>
</dbReference>
<dbReference type="CDD" id="cd00051">
    <property type="entry name" value="EFh"/>
    <property type="match status" value="1"/>
</dbReference>
<evidence type="ECO:0000313" key="6">
    <source>
        <dbReference type="Proteomes" id="UP000037460"/>
    </source>
</evidence>
<protein>
    <submittedName>
        <fullName evidence="5">Calmodulin</fullName>
    </submittedName>
</protein>
<sequence>MRGLPLRNVAEHLFAQHIVLRNHLRYASASAAAASKSEIRCAGRRLGMRGGAARHPTMQFINLPEPPTLPEIKEAEVRREAAERTDPVTIRAREAAKQAFAKYDKDLSGAIDSAELFACLMAMGEVPGVSLIEQQRYLSVEFAKADADGSGSVDYDEFVTFYVKVVRAQEAERAARAAFARFDTIGDHKIEKSELFQVLVDLGMATGDTKEEKERSLEEEFAKADADKSGYVDFDEFIAFYTMMRKRLWGAELQHKKRVLKAKGEQRRARSQTYVHDEPIFEMLRLGDVKLLSARWWLQHSGYERYEKADRTGRKLSVWTPKRDALLLPCRQLLEAESPEAYVSVEALELLQSGFLTTLRLTRGAEKNGVGALPIVVASHCWASVGVADPHGVTQQALAGELARHMGAYEAWGYDDMGIFFDWSSIYQDTVDVPERSPTQAESAERALSQMALLYAHKQTTVYVELSTKVFTREADRDKVLADYRRTLEIGFGGVERLAFARRGWADEELEELALVLKEVDCPHVRELDLSANDITAEGLKVIGALHALEILRLSDCSWLQSLPESLIELHMLHTIKLDGCIGLSALPATFANMASLRTLDVTHCLRLLNLNGDALKMLPSAVNVITERKEKTDKLSKSTPDS</sequence>
<dbReference type="PANTHER" id="PTHR10891">
    <property type="entry name" value="EF-HAND CALCIUM-BINDING DOMAIN CONTAINING PROTEIN"/>
    <property type="match status" value="1"/>
</dbReference>
<feature type="domain" description="EF-hand" evidence="4">
    <location>
        <begin position="91"/>
        <end position="126"/>
    </location>
</feature>
<keyword evidence="6" id="KW-1185">Reference proteome</keyword>
<dbReference type="AlphaFoldDB" id="A0A0M0K8W0"/>
<keyword evidence="1" id="KW-0479">Metal-binding</keyword>
<dbReference type="Pfam" id="PF13499">
    <property type="entry name" value="EF-hand_7"/>
    <property type="match status" value="2"/>
</dbReference>
<dbReference type="InterPro" id="IPR001611">
    <property type="entry name" value="Leu-rich_rpt"/>
</dbReference>
<dbReference type="InterPro" id="IPR018247">
    <property type="entry name" value="EF_Hand_1_Ca_BS"/>
</dbReference>
<reference evidence="6" key="1">
    <citation type="journal article" date="2015" name="PLoS Genet.">
        <title>Genome Sequence and Transcriptome Analyses of Chrysochromulina tobin: Metabolic Tools for Enhanced Algal Fitness in the Prominent Order Prymnesiales (Haptophyceae).</title>
        <authorList>
            <person name="Hovde B.T."/>
            <person name="Deodato C.R."/>
            <person name="Hunsperger H.M."/>
            <person name="Ryken S.A."/>
            <person name="Yost W."/>
            <person name="Jha R.K."/>
            <person name="Patterson J."/>
            <person name="Monnat R.J. Jr."/>
            <person name="Barlow S.B."/>
            <person name="Starkenburg S.R."/>
            <person name="Cattolico R.A."/>
        </authorList>
    </citation>
    <scope>NUCLEOTIDE SEQUENCE</scope>
    <source>
        <strain evidence="6">CCMP291</strain>
    </source>
</reference>
<evidence type="ECO:0000256" key="1">
    <source>
        <dbReference type="ARBA" id="ARBA00022723"/>
    </source>
</evidence>
<dbReference type="PROSITE" id="PS00018">
    <property type="entry name" value="EF_HAND_1"/>
    <property type="match status" value="2"/>
</dbReference>
<dbReference type="InterPro" id="IPR002048">
    <property type="entry name" value="EF_hand_dom"/>
</dbReference>
<dbReference type="Gene3D" id="1.10.238.10">
    <property type="entry name" value="EF-hand"/>
    <property type="match status" value="2"/>
</dbReference>
<feature type="domain" description="EF-hand" evidence="4">
    <location>
        <begin position="212"/>
        <end position="247"/>
    </location>
</feature>
<evidence type="ECO:0000256" key="3">
    <source>
        <dbReference type="ARBA" id="ARBA00022837"/>
    </source>
</evidence>
<comment type="caution">
    <text evidence="5">The sequence shown here is derived from an EMBL/GenBank/DDBJ whole genome shotgun (WGS) entry which is preliminary data.</text>
</comment>
<feature type="domain" description="EF-hand" evidence="4">
    <location>
        <begin position="170"/>
        <end position="205"/>
    </location>
</feature>
<dbReference type="FunFam" id="1.10.238.10:FF:000003">
    <property type="entry name" value="Calmodulin A"/>
    <property type="match status" value="1"/>
</dbReference>
<dbReference type="OrthoDB" id="2016095at2759"/>
<evidence type="ECO:0000313" key="5">
    <source>
        <dbReference type="EMBL" id="KOO35296.1"/>
    </source>
</evidence>
<organism evidence="5 6">
    <name type="scientific">Chrysochromulina tobinii</name>
    <dbReference type="NCBI Taxonomy" id="1460289"/>
    <lineage>
        <taxon>Eukaryota</taxon>
        <taxon>Haptista</taxon>
        <taxon>Haptophyta</taxon>
        <taxon>Prymnesiophyceae</taxon>
        <taxon>Prymnesiales</taxon>
        <taxon>Chrysochromulinaceae</taxon>
        <taxon>Chrysochromulina</taxon>
    </lineage>
</organism>
<keyword evidence="2" id="KW-0677">Repeat</keyword>
<dbReference type="InterPro" id="IPR011992">
    <property type="entry name" value="EF-hand-dom_pair"/>
</dbReference>